<evidence type="ECO:0000313" key="3">
    <source>
        <dbReference type="Proteomes" id="UP001207430"/>
    </source>
</evidence>
<dbReference type="InterPro" id="IPR054030">
    <property type="entry name" value="Gp5_Vgr_C"/>
</dbReference>
<evidence type="ECO:0000313" key="2">
    <source>
        <dbReference type="EMBL" id="MCX9004614.1"/>
    </source>
</evidence>
<feature type="domain" description="Gp5/Type VI secretion system Vgr C-terminal trimerisation" evidence="1">
    <location>
        <begin position="5"/>
        <end position="98"/>
    </location>
</feature>
<comment type="caution">
    <text evidence="2">The sequence shown here is derived from an EMBL/GenBank/DDBJ whole genome shotgun (WGS) entry which is preliminary data.</text>
</comment>
<name>A0AAW5WBH5_9ENTR</name>
<dbReference type="AlphaFoldDB" id="A0AAW5WBH5"/>
<dbReference type="EMBL" id="JANDBG010000037">
    <property type="protein sequence ID" value="MCX9004614.1"/>
    <property type="molecule type" value="Genomic_DNA"/>
</dbReference>
<gene>
    <name evidence="2" type="ORF">NLN86_23650</name>
</gene>
<evidence type="ECO:0000259" key="1">
    <source>
        <dbReference type="Pfam" id="PF22178"/>
    </source>
</evidence>
<accession>A0AAW5WBH5</accession>
<dbReference type="SUPFAM" id="SSF69349">
    <property type="entry name" value="Phage fibre proteins"/>
    <property type="match status" value="1"/>
</dbReference>
<dbReference type="Pfam" id="PF22178">
    <property type="entry name" value="Gp5_trimer_C"/>
    <property type="match status" value="1"/>
</dbReference>
<organism evidence="2 3">
    <name type="scientific">Citrobacter portucalensis</name>
    <dbReference type="NCBI Taxonomy" id="1639133"/>
    <lineage>
        <taxon>Bacteria</taxon>
        <taxon>Pseudomonadati</taxon>
        <taxon>Pseudomonadota</taxon>
        <taxon>Gammaproteobacteria</taxon>
        <taxon>Enterobacterales</taxon>
        <taxon>Enterobacteriaceae</taxon>
        <taxon>Citrobacter</taxon>
        <taxon>Citrobacter freundii complex</taxon>
    </lineage>
</organism>
<proteinExistence type="predicted"/>
<sequence>MPQGNSKQGNELRFDDKKNNESIFVHAEKDLIMETNNDYVSTVNGKKISKVEKNLQLIVKEAIDVSGDKTLTLTSKENMSSQSEKDINVQAGGNGKFSAKSEVSLSGETIEITSTSKIRLKVGSSKIEISDSGINFSATKISIASTGSSEITGATINIDGKAKIVLKGVIVTVDASTMTEIKSSALVNIQGAVTKIN</sequence>
<reference evidence="2" key="1">
    <citation type="submission" date="2022-07" db="EMBL/GenBank/DDBJ databases">
        <title>Genome Sequence of Citrobacter portucalensis from Edible Snails.</title>
        <authorList>
            <person name="Okafor A.C."/>
            <person name="Ogbo F.C."/>
            <person name="Ruppitsch W."/>
            <person name="Allerberger F."/>
        </authorList>
    </citation>
    <scope>NUCLEOTIDE SEQUENCE</scope>
    <source>
        <strain evidence="2">Igbk 7</strain>
    </source>
</reference>
<dbReference type="Proteomes" id="UP001207430">
    <property type="component" value="Unassembled WGS sequence"/>
</dbReference>
<protein>
    <recommendedName>
        <fullName evidence="1">Gp5/Type VI secretion system Vgr C-terminal trimerisation domain-containing protein</fullName>
    </recommendedName>
</protein>